<dbReference type="EMBL" id="SMOD01000082">
    <property type="protein sequence ID" value="TDG02039.1"/>
    <property type="molecule type" value="Genomic_DNA"/>
</dbReference>
<accession>A0A4R5L1X5</accession>
<evidence type="ECO:0000313" key="2">
    <source>
        <dbReference type="Proteomes" id="UP000295606"/>
    </source>
</evidence>
<name>A0A4R5L1X5_9BURK</name>
<comment type="caution">
    <text evidence="1">The sequence shown here is derived from an EMBL/GenBank/DDBJ whole genome shotgun (WGS) entry which is preliminary data.</text>
</comment>
<sequence>MSAPVLPSGRRHGIAFTVPEDWTPEQALAVFELLEDLREVICSRYLADIQRVMRDERQQPERPLVGPPSF</sequence>
<dbReference type="Proteomes" id="UP000295606">
    <property type="component" value="Unassembled WGS sequence"/>
</dbReference>
<dbReference type="RefSeq" id="WP_133190834.1">
    <property type="nucleotide sequence ID" value="NZ_SMOD01000082.1"/>
</dbReference>
<dbReference type="AlphaFoldDB" id="A0A4R5L1X5"/>
<gene>
    <name evidence="1" type="ORF">E1N52_41845</name>
</gene>
<reference evidence="1 2" key="1">
    <citation type="submission" date="2019-03" db="EMBL/GenBank/DDBJ databases">
        <title>Paraburkholderia sp. isolated from native Mimosa gymnas in Guartela State Park, Brazil.</title>
        <authorList>
            <person name="Paulitsch F."/>
            <person name="Hungria M."/>
            <person name="Delamuta J.R.M."/>
            <person name="Ribeiro R.A."/>
            <person name="Dall'Agnol R."/>
            <person name="Silva J.S.B."/>
        </authorList>
    </citation>
    <scope>NUCLEOTIDE SEQUENCE [LARGE SCALE GENOMIC DNA]</scope>
    <source>
        <strain evidence="1 2">CNPSo 3008</strain>
    </source>
</reference>
<protein>
    <submittedName>
        <fullName evidence="1">Uncharacterized protein</fullName>
    </submittedName>
</protein>
<proteinExistence type="predicted"/>
<dbReference type="OrthoDB" id="8910946at2"/>
<organism evidence="1 2">
    <name type="scientific">Paraburkholderia guartelaensis</name>
    <dbReference type="NCBI Taxonomy" id="2546446"/>
    <lineage>
        <taxon>Bacteria</taxon>
        <taxon>Pseudomonadati</taxon>
        <taxon>Pseudomonadota</taxon>
        <taxon>Betaproteobacteria</taxon>
        <taxon>Burkholderiales</taxon>
        <taxon>Burkholderiaceae</taxon>
        <taxon>Paraburkholderia</taxon>
    </lineage>
</organism>
<evidence type="ECO:0000313" key="1">
    <source>
        <dbReference type="EMBL" id="TDG02039.1"/>
    </source>
</evidence>